<comment type="caution">
    <text evidence="1">The sequence shown here is derived from an EMBL/GenBank/DDBJ whole genome shotgun (WGS) entry which is preliminary data.</text>
</comment>
<protein>
    <recommendedName>
        <fullName evidence="3">Nucleotidyl transferase AbiEii toxin, Type IV TA system</fullName>
    </recommendedName>
</protein>
<organism evidence="1 2">
    <name type="scientific">Streptomyces smaragdinus</name>
    <dbReference type="NCBI Taxonomy" id="2585196"/>
    <lineage>
        <taxon>Bacteria</taxon>
        <taxon>Bacillati</taxon>
        <taxon>Actinomycetota</taxon>
        <taxon>Actinomycetes</taxon>
        <taxon>Kitasatosporales</taxon>
        <taxon>Streptomycetaceae</taxon>
        <taxon>Streptomyces</taxon>
    </lineage>
</organism>
<keyword evidence="2" id="KW-1185">Reference proteome</keyword>
<dbReference type="AlphaFoldDB" id="A0A7K0CNF5"/>
<name>A0A7K0CNF5_9ACTN</name>
<evidence type="ECO:0008006" key="3">
    <source>
        <dbReference type="Google" id="ProtNLM"/>
    </source>
</evidence>
<dbReference type="OrthoDB" id="3870258at2"/>
<reference evidence="1 2" key="1">
    <citation type="submission" date="2019-10" db="EMBL/GenBank/DDBJ databases">
        <title>Streptomyces smaragdinus sp. nov. and Streptomyces fabii sp. nov., isolated from the gut of fungus growing-termite Macrotermes natalensis.</title>
        <authorList>
            <person name="Schwitalla J."/>
            <person name="Benndorf R."/>
            <person name="Martin K."/>
            <person name="De Beer W."/>
            <person name="Kaster A.-K."/>
            <person name="Vollmers J."/>
            <person name="Poulsen M."/>
            <person name="Beemelmanns C."/>
        </authorList>
    </citation>
    <scope>NUCLEOTIDE SEQUENCE [LARGE SCALE GENOMIC DNA]</scope>
    <source>
        <strain evidence="1 2">RB5</strain>
    </source>
</reference>
<dbReference type="Proteomes" id="UP000466345">
    <property type="component" value="Unassembled WGS sequence"/>
</dbReference>
<evidence type="ECO:0000313" key="2">
    <source>
        <dbReference type="Proteomes" id="UP000466345"/>
    </source>
</evidence>
<evidence type="ECO:0000313" key="1">
    <source>
        <dbReference type="EMBL" id="MQY14294.1"/>
    </source>
</evidence>
<sequence>MDALQVRLTQLGLGASRDRGFVLAGGYAVEANGFLRRISDDVDLFTDQADPHGFAVAVTAVEQAYQEDGLEVRAERMAEMFARLHVTDEYGRAAKVEMGYDWRARPPVVLDLGPVLHPDDAVAGKVVTVFTRAAPRDYIDVTAALASGRYAGHELLTLAEERDRGFERTMFAQALLAVDRFDDAQFSPYGLDAEEIAVMRATLQVWADEINGSDPRQRDRGFRRT</sequence>
<dbReference type="Pfam" id="PF08843">
    <property type="entry name" value="AbiEii"/>
    <property type="match status" value="1"/>
</dbReference>
<dbReference type="InterPro" id="IPR014942">
    <property type="entry name" value="AbiEii"/>
</dbReference>
<proteinExistence type="predicted"/>
<gene>
    <name evidence="1" type="ORF">SRB5_44580</name>
</gene>
<dbReference type="RefSeq" id="WP_153454848.1">
    <property type="nucleotide sequence ID" value="NZ_WEGJ01000020.1"/>
</dbReference>
<dbReference type="EMBL" id="WEGJ01000020">
    <property type="protein sequence ID" value="MQY14294.1"/>
    <property type="molecule type" value="Genomic_DNA"/>
</dbReference>
<accession>A0A7K0CNF5</accession>